<protein>
    <submittedName>
        <fullName evidence="1">Uncharacterized protein</fullName>
    </submittedName>
</protein>
<dbReference type="Proteomes" id="UP001358586">
    <property type="component" value="Chromosome 11"/>
</dbReference>
<proteinExistence type="predicted"/>
<reference evidence="1 2" key="1">
    <citation type="submission" date="2023-03" db="EMBL/GenBank/DDBJ databases">
        <title>WGS of Gossypium arboreum.</title>
        <authorList>
            <person name="Yu D."/>
        </authorList>
    </citation>
    <scope>NUCLEOTIDE SEQUENCE [LARGE SCALE GENOMIC DNA]</scope>
    <source>
        <tissue evidence="1">Leaf</tissue>
    </source>
</reference>
<dbReference type="InterPro" id="IPR007849">
    <property type="entry name" value="ATP10"/>
</dbReference>
<dbReference type="PANTHER" id="PTHR28106:SF1">
    <property type="entry name" value="MITOCHONDRIAL ATPASE COMPLEX SUBUNIT ATP10"/>
    <property type="match status" value="1"/>
</dbReference>
<dbReference type="EMBL" id="JARKNE010000011">
    <property type="protein sequence ID" value="KAK5784850.1"/>
    <property type="molecule type" value="Genomic_DNA"/>
</dbReference>
<accession>A0ABR0N2T0</accession>
<evidence type="ECO:0000313" key="2">
    <source>
        <dbReference type="Proteomes" id="UP001358586"/>
    </source>
</evidence>
<sequence>MLTVNRVINRARASISNCQYLLSHDPKISLSPPQHLASKSSIRFFDIYKIARENKILIPRITARKFPAMDVIYSNGRKSKLPIIFDASGVDVSKLAVPEASLVCLSFRANS</sequence>
<keyword evidence="2" id="KW-1185">Reference proteome</keyword>
<gene>
    <name evidence="1" type="ORF">PVK06_039389</name>
</gene>
<comment type="caution">
    <text evidence="1">The sequence shown here is derived from an EMBL/GenBank/DDBJ whole genome shotgun (WGS) entry which is preliminary data.</text>
</comment>
<name>A0ABR0N2T0_GOSAR</name>
<organism evidence="1 2">
    <name type="scientific">Gossypium arboreum</name>
    <name type="common">Tree cotton</name>
    <name type="synonym">Gossypium nanking</name>
    <dbReference type="NCBI Taxonomy" id="29729"/>
    <lineage>
        <taxon>Eukaryota</taxon>
        <taxon>Viridiplantae</taxon>
        <taxon>Streptophyta</taxon>
        <taxon>Embryophyta</taxon>
        <taxon>Tracheophyta</taxon>
        <taxon>Spermatophyta</taxon>
        <taxon>Magnoliopsida</taxon>
        <taxon>eudicotyledons</taxon>
        <taxon>Gunneridae</taxon>
        <taxon>Pentapetalae</taxon>
        <taxon>rosids</taxon>
        <taxon>malvids</taxon>
        <taxon>Malvales</taxon>
        <taxon>Malvaceae</taxon>
        <taxon>Malvoideae</taxon>
        <taxon>Gossypium</taxon>
    </lineage>
</organism>
<evidence type="ECO:0000313" key="1">
    <source>
        <dbReference type="EMBL" id="KAK5784850.1"/>
    </source>
</evidence>
<dbReference type="PANTHER" id="PTHR28106">
    <property type="entry name" value="MITOCHONDRIAL ATPASE COMPLEX SUBUNIT ATP10"/>
    <property type="match status" value="1"/>
</dbReference>